<dbReference type="RefSeq" id="WP_072365180.1">
    <property type="nucleotide sequence ID" value="NZ_CP139972.1"/>
</dbReference>
<name>A0A1K1SNL4_9BACT</name>
<organism evidence="1 3">
    <name type="scientific">Chitinophaga sancti</name>
    <dbReference type="NCBI Taxonomy" id="1004"/>
    <lineage>
        <taxon>Bacteria</taxon>
        <taxon>Pseudomonadati</taxon>
        <taxon>Bacteroidota</taxon>
        <taxon>Chitinophagia</taxon>
        <taxon>Chitinophagales</taxon>
        <taxon>Chitinophagaceae</taxon>
        <taxon>Chitinophaga</taxon>
    </lineage>
</organism>
<dbReference type="Proteomes" id="UP001326715">
    <property type="component" value="Chromosome"/>
</dbReference>
<evidence type="ECO:0000313" key="2">
    <source>
        <dbReference type="EMBL" id="WQG87839.1"/>
    </source>
</evidence>
<dbReference type="EMBL" id="FPIZ01000027">
    <property type="protein sequence ID" value="SFW85923.1"/>
    <property type="molecule type" value="Genomic_DNA"/>
</dbReference>
<reference evidence="1 3" key="1">
    <citation type="submission" date="2016-11" db="EMBL/GenBank/DDBJ databases">
        <authorList>
            <person name="Jaros S."/>
            <person name="Januszkiewicz K."/>
            <person name="Wedrychowicz H."/>
        </authorList>
    </citation>
    <scope>NUCLEOTIDE SEQUENCE [LARGE SCALE GENOMIC DNA]</scope>
    <source>
        <strain evidence="1 3">DSM 784</strain>
    </source>
</reference>
<evidence type="ECO:0000313" key="4">
    <source>
        <dbReference type="Proteomes" id="UP001326715"/>
    </source>
</evidence>
<evidence type="ECO:0000313" key="1">
    <source>
        <dbReference type="EMBL" id="SFW85923.1"/>
    </source>
</evidence>
<accession>A0A1K1SNL4</accession>
<gene>
    <name evidence="1" type="ORF">SAMN05661012_05820</name>
    <name evidence="2" type="ORF">SR876_23205</name>
</gene>
<reference evidence="2 4" key="2">
    <citation type="submission" date="2023-11" db="EMBL/GenBank/DDBJ databases">
        <title>MicrobeMod: A computational toolkit for identifying prokaryotic methylation and restriction-modification with nanopore sequencing.</title>
        <authorList>
            <person name="Crits-Christoph A."/>
            <person name="Kang S.C."/>
            <person name="Lee H."/>
            <person name="Ostrov N."/>
        </authorList>
    </citation>
    <scope>NUCLEOTIDE SEQUENCE [LARGE SCALE GENOMIC DNA]</scope>
    <source>
        <strain evidence="2 4">ATCC 23090</strain>
    </source>
</reference>
<evidence type="ECO:0000313" key="3">
    <source>
        <dbReference type="Proteomes" id="UP000183788"/>
    </source>
</evidence>
<protein>
    <submittedName>
        <fullName evidence="1">Uncharacterized protein</fullName>
    </submittedName>
</protein>
<dbReference type="AlphaFoldDB" id="A0A1K1SNL4"/>
<dbReference type="EMBL" id="CP140154">
    <property type="protein sequence ID" value="WQG87839.1"/>
    <property type="molecule type" value="Genomic_DNA"/>
</dbReference>
<dbReference type="Proteomes" id="UP000183788">
    <property type="component" value="Unassembled WGS sequence"/>
</dbReference>
<proteinExistence type="predicted"/>
<dbReference type="STRING" id="1004.SAMN05661012_05820"/>
<sequence>MIVFYFAGINMNALIRNNLESTKSWDNWRGTFDEVKDYLIDAFQKGVLDFEASIKDEFLKSSLSEIVRYLCFPIPEKRGHKKNQLINGNQYELERFISMLSLLHLKARYNIIHN</sequence>
<keyword evidence="4" id="KW-1185">Reference proteome</keyword>